<dbReference type="Proteomes" id="UP000214688">
    <property type="component" value="Chromosome"/>
</dbReference>
<dbReference type="EMBL" id="CP022657">
    <property type="protein sequence ID" value="ASS74190.1"/>
    <property type="molecule type" value="Genomic_DNA"/>
</dbReference>
<dbReference type="InterPro" id="IPR009589">
    <property type="entry name" value="PH_YyaB-like"/>
</dbReference>
<accession>A0A223CXT7</accession>
<dbReference type="AlphaFoldDB" id="A0A223CXT7"/>
<protein>
    <recommendedName>
        <fullName evidence="2">Uncharacterized protein YyaB-like PH domain-containing protein</fullName>
    </recommendedName>
</protein>
<keyword evidence="1" id="KW-1133">Transmembrane helix</keyword>
<dbReference type="Pfam" id="PF06713">
    <property type="entry name" value="bPH_4"/>
    <property type="match status" value="1"/>
</dbReference>
<proteinExistence type="predicted"/>
<gene>
    <name evidence="3" type="ORF">CIG75_03780</name>
</gene>
<evidence type="ECO:0000313" key="4">
    <source>
        <dbReference type="Proteomes" id="UP000214688"/>
    </source>
</evidence>
<dbReference type="GO" id="GO:0030153">
    <property type="term" value="P:bacteriocin immunity"/>
    <property type="evidence" value="ECO:0007669"/>
    <property type="project" value="InterPro"/>
</dbReference>
<name>A0A223CXT7_9BACL</name>
<feature type="transmembrane region" description="Helical" evidence="1">
    <location>
        <begin position="45"/>
        <end position="65"/>
    </location>
</feature>
<reference evidence="3 4" key="1">
    <citation type="journal article" date="2015" name="Int. J. Syst. Evol. Microbiol.">
        <title>Tumebacillus algifaecis sp. nov., isolated from decomposing algal scum.</title>
        <authorList>
            <person name="Wu Y.F."/>
            <person name="Zhang B."/>
            <person name="Xing P."/>
            <person name="Wu Q.L."/>
            <person name="Liu S.J."/>
        </authorList>
    </citation>
    <scope>NUCLEOTIDE SEQUENCE [LARGE SCALE GENOMIC DNA]</scope>
    <source>
        <strain evidence="3 4">THMBR28</strain>
    </source>
</reference>
<keyword evidence="1" id="KW-0812">Transmembrane</keyword>
<feature type="transmembrane region" description="Helical" evidence="1">
    <location>
        <begin position="20"/>
        <end position="39"/>
    </location>
</feature>
<evidence type="ECO:0000256" key="1">
    <source>
        <dbReference type="SAM" id="Phobius"/>
    </source>
</evidence>
<sequence length="141" mass="16358">MRGEVDGKMRYPSKKGWFSYLFVIGPLLFLLGVAVMAILDREWLALPILALAGVLNVWLWVGTYYEFREHELFVKGGPFRWKIPYDQIKTVQKTRSLVSGPALSLDRIEIIYKMGACLISPVRETEFLEELQKRNPLIRQL</sequence>
<keyword evidence="4" id="KW-1185">Reference proteome</keyword>
<evidence type="ECO:0000313" key="3">
    <source>
        <dbReference type="EMBL" id="ASS74190.1"/>
    </source>
</evidence>
<organism evidence="3 4">
    <name type="scientific">Tumebacillus algifaecis</name>
    <dbReference type="NCBI Taxonomy" id="1214604"/>
    <lineage>
        <taxon>Bacteria</taxon>
        <taxon>Bacillati</taxon>
        <taxon>Bacillota</taxon>
        <taxon>Bacilli</taxon>
        <taxon>Bacillales</taxon>
        <taxon>Alicyclobacillaceae</taxon>
        <taxon>Tumebacillus</taxon>
    </lineage>
</organism>
<evidence type="ECO:0000259" key="2">
    <source>
        <dbReference type="Pfam" id="PF06713"/>
    </source>
</evidence>
<keyword evidence="1" id="KW-0472">Membrane</keyword>
<dbReference type="KEGG" id="tab:CIG75_03780"/>
<feature type="domain" description="Uncharacterized protein YyaB-like PH" evidence="2">
    <location>
        <begin position="63"/>
        <end position="135"/>
    </location>
</feature>